<dbReference type="AlphaFoldDB" id="B9F2E5"/>
<dbReference type="PANTHER" id="PTHR31579">
    <property type="entry name" value="OS03G0796600 PROTEIN"/>
    <property type="match status" value="1"/>
</dbReference>
<feature type="region of interest" description="Disordered" evidence="1">
    <location>
        <begin position="178"/>
        <end position="247"/>
    </location>
</feature>
<dbReference type="Pfam" id="PF04720">
    <property type="entry name" value="PDDEXK_6"/>
    <property type="match status" value="1"/>
</dbReference>
<reference evidence="2" key="1">
    <citation type="journal article" date="2005" name="PLoS Biol.">
        <title>The genomes of Oryza sativa: a history of duplications.</title>
        <authorList>
            <person name="Yu J."/>
            <person name="Wang J."/>
            <person name="Lin W."/>
            <person name="Li S."/>
            <person name="Li H."/>
            <person name="Zhou J."/>
            <person name="Ni P."/>
            <person name="Dong W."/>
            <person name="Hu S."/>
            <person name="Zeng C."/>
            <person name="Zhang J."/>
            <person name="Zhang Y."/>
            <person name="Li R."/>
            <person name="Xu Z."/>
            <person name="Li S."/>
            <person name="Li X."/>
            <person name="Zheng H."/>
            <person name="Cong L."/>
            <person name="Lin L."/>
            <person name="Yin J."/>
            <person name="Geng J."/>
            <person name="Li G."/>
            <person name="Shi J."/>
            <person name="Liu J."/>
            <person name="Lv H."/>
            <person name="Li J."/>
            <person name="Wang J."/>
            <person name="Deng Y."/>
            <person name="Ran L."/>
            <person name="Shi X."/>
            <person name="Wang X."/>
            <person name="Wu Q."/>
            <person name="Li C."/>
            <person name="Ren X."/>
            <person name="Wang J."/>
            <person name="Wang X."/>
            <person name="Li D."/>
            <person name="Liu D."/>
            <person name="Zhang X."/>
            <person name="Ji Z."/>
            <person name="Zhao W."/>
            <person name="Sun Y."/>
            <person name="Zhang Z."/>
            <person name="Bao J."/>
            <person name="Han Y."/>
            <person name="Dong L."/>
            <person name="Ji J."/>
            <person name="Chen P."/>
            <person name="Wu S."/>
            <person name="Liu J."/>
            <person name="Xiao Y."/>
            <person name="Bu D."/>
            <person name="Tan J."/>
            <person name="Yang L."/>
            <person name="Ye C."/>
            <person name="Zhang J."/>
            <person name="Xu J."/>
            <person name="Zhou Y."/>
            <person name="Yu Y."/>
            <person name="Zhang B."/>
            <person name="Zhuang S."/>
            <person name="Wei H."/>
            <person name="Liu B."/>
            <person name="Lei M."/>
            <person name="Yu H."/>
            <person name="Li Y."/>
            <person name="Xu H."/>
            <person name="Wei S."/>
            <person name="He X."/>
            <person name="Fang L."/>
            <person name="Zhang Z."/>
            <person name="Zhang Y."/>
            <person name="Huang X."/>
            <person name="Su Z."/>
            <person name="Tong W."/>
            <person name="Li J."/>
            <person name="Tong Z."/>
            <person name="Li S."/>
            <person name="Ye J."/>
            <person name="Wang L."/>
            <person name="Fang L."/>
            <person name="Lei T."/>
            <person name="Chen C."/>
            <person name="Chen H."/>
            <person name="Xu Z."/>
            <person name="Li H."/>
            <person name="Huang H."/>
            <person name="Zhang F."/>
            <person name="Xu H."/>
            <person name="Li N."/>
            <person name="Zhao C."/>
            <person name="Li S."/>
            <person name="Dong L."/>
            <person name="Huang Y."/>
            <person name="Li L."/>
            <person name="Xi Y."/>
            <person name="Qi Q."/>
            <person name="Li W."/>
            <person name="Zhang B."/>
            <person name="Hu W."/>
            <person name="Zhang Y."/>
            <person name="Tian X."/>
            <person name="Jiao Y."/>
            <person name="Liang X."/>
            <person name="Jin J."/>
            <person name="Gao L."/>
            <person name="Zheng W."/>
            <person name="Hao B."/>
            <person name="Liu S."/>
            <person name="Wang W."/>
            <person name="Yuan L."/>
            <person name="Cao M."/>
            <person name="McDermott J."/>
            <person name="Samudrala R."/>
            <person name="Wang J."/>
            <person name="Wong G.K."/>
            <person name="Yang H."/>
        </authorList>
    </citation>
    <scope>NUCLEOTIDE SEQUENCE [LARGE SCALE GENOMIC DNA]</scope>
</reference>
<name>B9F2E5_ORYSJ</name>
<evidence type="ECO:0000313" key="2">
    <source>
        <dbReference type="EMBL" id="EEE57698.1"/>
    </source>
</evidence>
<dbReference type="EMBL" id="CM000139">
    <property type="protein sequence ID" value="EEE57698.1"/>
    <property type="molecule type" value="Genomic_DNA"/>
</dbReference>
<dbReference type="Proteomes" id="UP000007752">
    <property type="component" value="Chromosome 2"/>
</dbReference>
<sequence>MAYKKATAVLDEAARARLRGPFASGAASLRRDQDDDDDDLLVDLVHEFYDDGERGADATARGGVSSSPEPEPTEWKDALREALADATSDAAAARIRAEAERAVRDAVRNGGDVIRKRVVERLRARGFDAGVCRSSWESTGSVPAGSHEYVDVTAAASATGRRARYIVEVNVAGRVRDREAERRVPGPPPLAPAGARRDSRGLQGGRRGNVRRGGGVHPRRGHAPAAVEAGASSGTQEAPNPGIACSTTNQHYLSKFPVDQNEEKCSACDQGTTK</sequence>
<reference evidence="2" key="2">
    <citation type="submission" date="2008-12" db="EMBL/GenBank/DDBJ databases">
        <title>Improved gene annotation of the rice (Oryza sativa) genomes.</title>
        <authorList>
            <person name="Wang J."/>
            <person name="Li R."/>
            <person name="Fan W."/>
            <person name="Huang Q."/>
            <person name="Zhang J."/>
            <person name="Zhou Y."/>
            <person name="Hu Y."/>
            <person name="Zi S."/>
            <person name="Li J."/>
            <person name="Ni P."/>
            <person name="Zheng H."/>
            <person name="Zhang Y."/>
            <person name="Zhao M."/>
            <person name="Hao Q."/>
            <person name="McDermott J."/>
            <person name="Samudrala R."/>
            <person name="Kristiansen K."/>
            <person name="Wong G.K.-S."/>
        </authorList>
    </citation>
    <scope>NUCLEOTIDE SEQUENCE</scope>
</reference>
<proteinExistence type="predicted"/>
<dbReference type="InterPro" id="IPR006502">
    <property type="entry name" value="PDDEXK-like"/>
</dbReference>
<accession>B9F2E5</accession>
<protein>
    <submittedName>
        <fullName evidence="2">Uncharacterized protein</fullName>
    </submittedName>
</protein>
<gene>
    <name evidence="2" type="ORF">OsJ_08174</name>
</gene>
<dbReference type="PANTHER" id="PTHR31579:SF42">
    <property type="entry name" value="DUF506 FAMILY PROTEIN (DUF506)"/>
    <property type="match status" value="1"/>
</dbReference>
<evidence type="ECO:0000256" key="1">
    <source>
        <dbReference type="SAM" id="MobiDB-lite"/>
    </source>
</evidence>
<feature type="region of interest" description="Disordered" evidence="1">
    <location>
        <begin position="53"/>
        <end position="75"/>
    </location>
</feature>
<feature type="compositionally biased region" description="Gly residues" evidence="1">
    <location>
        <begin position="202"/>
        <end position="216"/>
    </location>
</feature>
<organism evidence="2">
    <name type="scientific">Oryza sativa subsp. japonica</name>
    <name type="common">Rice</name>
    <dbReference type="NCBI Taxonomy" id="39947"/>
    <lineage>
        <taxon>Eukaryota</taxon>
        <taxon>Viridiplantae</taxon>
        <taxon>Streptophyta</taxon>
        <taxon>Embryophyta</taxon>
        <taxon>Tracheophyta</taxon>
        <taxon>Spermatophyta</taxon>
        <taxon>Magnoliopsida</taxon>
        <taxon>Liliopsida</taxon>
        <taxon>Poales</taxon>
        <taxon>Poaceae</taxon>
        <taxon>BOP clade</taxon>
        <taxon>Oryzoideae</taxon>
        <taxon>Oryzeae</taxon>
        <taxon>Oryzinae</taxon>
        <taxon>Oryza</taxon>
        <taxon>Oryza sativa</taxon>
    </lineage>
</organism>